<feature type="region of interest" description="Disordered" evidence="1">
    <location>
        <begin position="485"/>
        <end position="543"/>
    </location>
</feature>
<dbReference type="EMBL" id="CP054139">
    <property type="protein sequence ID" value="QKJ30365.1"/>
    <property type="molecule type" value="Genomic_DNA"/>
</dbReference>
<dbReference type="Proteomes" id="UP000505355">
    <property type="component" value="Chromosome"/>
</dbReference>
<name>A0A7D4Q9V3_9SPHI</name>
<dbReference type="InterPro" id="IPR022385">
    <property type="entry name" value="Rhs_assc_core"/>
</dbReference>
<keyword evidence="3" id="KW-1185">Reference proteome</keyword>
<dbReference type="AlphaFoldDB" id="A0A7D4Q9V3"/>
<evidence type="ECO:0000256" key="1">
    <source>
        <dbReference type="SAM" id="MobiDB-lite"/>
    </source>
</evidence>
<dbReference type="CDD" id="cd20745">
    <property type="entry name" value="FIX_RhsA_AHH_HNH-like"/>
    <property type="match status" value="1"/>
</dbReference>
<dbReference type="RefSeq" id="WP_173415040.1">
    <property type="nucleotide sequence ID" value="NZ_CP054139.1"/>
</dbReference>
<accession>A0A7D4Q9V3</accession>
<dbReference type="PANTHER" id="PTHR32305">
    <property type="match status" value="1"/>
</dbReference>
<dbReference type="NCBIfam" id="TIGR03696">
    <property type="entry name" value="Rhs_assc_core"/>
    <property type="match status" value="1"/>
</dbReference>
<organism evidence="2 3">
    <name type="scientific">Mucilaginibacter mali</name>
    <dbReference type="NCBI Taxonomy" id="2740462"/>
    <lineage>
        <taxon>Bacteria</taxon>
        <taxon>Pseudomonadati</taxon>
        <taxon>Bacteroidota</taxon>
        <taxon>Sphingobacteriia</taxon>
        <taxon>Sphingobacteriales</taxon>
        <taxon>Sphingobacteriaceae</taxon>
        <taxon>Mucilaginibacter</taxon>
    </lineage>
</organism>
<sequence>MGIPPRWCARAARTSVTQPCPQSRAFHLTSTGKQYNGNISKMLYSGSYSGSKSFTYGYDKLNRLITATSTGNTLDEGLTYDVMGNITNLTRGGQSYSSLSYGYSGNQLTGVSGTSFTTRSYAYDGNGNATSDGGSKTIDYNLLNLPRKVRNGSTELANYTYDATGRKLSNTSTASGMNDGTWEYIDGIVYHNGSVAFISTEEGRAVPNGGGNYVYQYNLKDHLGNDRVSFYSNSGTATVLQEDEYYSFGLRHGLYDASNNNRYLYNGKEVQTDLANQYDYGARFYDPVIGRWTTVDPLVEAGQEFGTPYGYVFDDPVKFRDPDGRAPDITIEGENNSSVTIKTDLIDVRVNASSLGFDFGGKYTLQGDDLLGAALDIVGIFDPTPISDGVGAIRSFRKGDYGDAVISGLSALLPYAGDLAKTGKIKKDVQIVEEAVDAVKAVQKDAKALMKEGRSGKQARLKELADDDKLGSADRGWLNNEKRHIENGNRKTIRLPGNSRNSKGAGKVLAHPRGGRAKNGVSYKEARMQDTDLHKLEHKHGGY</sequence>
<dbReference type="KEGG" id="mmab:HQ865_11545"/>
<dbReference type="Gene3D" id="2.180.10.10">
    <property type="entry name" value="RHS repeat-associated core"/>
    <property type="match status" value="1"/>
</dbReference>
<gene>
    <name evidence="2" type="ORF">HQ865_11545</name>
</gene>
<feature type="compositionally biased region" description="Basic and acidic residues" evidence="1">
    <location>
        <begin position="524"/>
        <end position="535"/>
    </location>
</feature>
<evidence type="ECO:0000313" key="2">
    <source>
        <dbReference type="EMBL" id="QKJ30365.1"/>
    </source>
</evidence>
<protein>
    <submittedName>
        <fullName evidence="2">Uncharacterized protein</fullName>
    </submittedName>
</protein>
<dbReference type="PANTHER" id="PTHR32305:SF15">
    <property type="entry name" value="PROTEIN RHSA-RELATED"/>
    <property type="match status" value="1"/>
</dbReference>
<reference evidence="2 3" key="1">
    <citation type="submission" date="2020-05" db="EMBL/GenBank/DDBJ databases">
        <title>Mucilaginibacter mali sp. nov.</title>
        <authorList>
            <person name="Kim H.S."/>
            <person name="Lee K.C."/>
            <person name="Suh M.K."/>
            <person name="Kim J.-S."/>
            <person name="Han K.-I."/>
            <person name="Eom M.K."/>
            <person name="Shin Y.K."/>
            <person name="Lee J.-S."/>
        </authorList>
    </citation>
    <scope>NUCLEOTIDE SEQUENCE [LARGE SCALE GENOMIC DNA]</scope>
    <source>
        <strain evidence="2 3">G2-14</strain>
    </source>
</reference>
<evidence type="ECO:0000313" key="3">
    <source>
        <dbReference type="Proteomes" id="UP000505355"/>
    </source>
</evidence>
<proteinExistence type="predicted"/>
<dbReference type="InterPro" id="IPR050708">
    <property type="entry name" value="T6SS_VgrG/RHS"/>
</dbReference>